<dbReference type="InterPro" id="IPR027417">
    <property type="entry name" value="P-loop_NTPase"/>
</dbReference>
<dbReference type="InterPro" id="IPR058017">
    <property type="entry name" value="At3g28540-like_C"/>
</dbReference>
<proteinExistence type="inferred from homology"/>
<dbReference type="Proteomes" id="UP001161247">
    <property type="component" value="Chromosome 5"/>
</dbReference>
<organism evidence="5 6">
    <name type="scientific">Oldenlandia corymbosa var. corymbosa</name>
    <dbReference type="NCBI Taxonomy" id="529605"/>
    <lineage>
        <taxon>Eukaryota</taxon>
        <taxon>Viridiplantae</taxon>
        <taxon>Streptophyta</taxon>
        <taxon>Embryophyta</taxon>
        <taxon>Tracheophyta</taxon>
        <taxon>Spermatophyta</taxon>
        <taxon>Magnoliopsida</taxon>
        <taxon>eudicotyledons</taxon>
        <taxon>Gunneridae</taxon>
        <taxon>Pentapetalae</taxon>
        <taxon>asterids</taxon>
        <taxon>lamiids</taxon>
        <taxon>Gentianales</taxon>
        <taxon>Rubiaceae</taxon>
        <taxon>Rubioideae</taxon>
        <taxon>Spermacoceae</taxon>
        <taxon>Hedyotis-Oldenlandia complex</taxon>
        <taxon>Oldenlandia</taxon>
    </lineage>
</organism>
<dbReference type="GO" id="GO:0016887">
    <property type="term" value="F:ATP hydrolysis activity"/>
    <property type="evidence" value="ECO:0007669"/>
    <property type="project" value="InterPro"/>
</dbReference>
<gene>
    <name evidence="5" type="ORF">OLC1_LOCUS14548</name>
</gene>
<evidence type="ECO:0000259" key="3">
    <source>
        <dbReference type="Pfam" id="PF00004"/>
    </source>
</evidence>
<feature type="region of interest" description="Disordered" evidence="2">
    <location>
        <begin position="210"/>
        <end position="244"/>
    </location>
</feature>
<dbReference type="Gene3D" id="3.40.50.300">
    <property type="entry name" value="P-loop containing nucleotide triphosphate hydrolases"/>
    <property type="match status" value="1"/>
</dbReference>
<name>A0AAV1DFZ6_OLDCO</name>
<reference evidence="5" key="1">
    <citation type="submission" date="2023-03" db="EMBL/GenBank/DDBJ databases">
        <authorList>
            <person name="Julca I."/>
        </authorList>
    </citation>
    <scope>NUCLEOTIDE SEQUENCE</scope>
</reference>
<feature type="domain" description="AAA+ ATPase At3g28540-like C-terminal" evidence="4">
    <location>
        <begin position="139"/>
        <end position="211"/>
    </location>
</feature>
<dbReference type="GO" id="GO:0005524">
    <property type="term" value="F:ATP binding"/>
    <property type="evidence" value="ECO:0007669"/>
    <property type="project" value="UniProtKB-KW"/>
</dbReference>
<feature type="domain" description="ATPase AAA-type core" evidence="3">
    <location>
        <begin position="6"/>
        <end position="137"/>
    </location>
</feature>
<evidence type="ECO:0000313" key="5">
    <source>
        <dbReference type="EMBL" id="CAI9105954.1"/>
    </source>
</evidence>
<dbReference type="PROSITE" id="PS00674">
    <property type="entry name" value="AAA"/>
    <property type="match status" value="1"/>
</dbReference>
<dbReference type="Pfam" id="PF00004">
    <property type="entry name" value="AAA"/>
    <property type="match status" value="1"/>
</dbReference>
<comment type="similarity">
    <text evidence="1">Belongs to the AAA ATPase family.</text>
</comment>
<dbReference type="InterPro" id="IPR050747">
    <property type="entry name" value="Mitochondrial_chaperone_BCS1"/>
</dbReference>
<dbReference type="InterPro" id="IPR003959">
    <property type="entry name" value="ATPase_AAA_core"/>
</dbReference>
<evidence type="ECO:0000256" key="1">
    <source>
        <dbReference type="RuleBase" id="RU003651"/>
    </source>
</evidence>
<keyword evidence="6" id="KW-1185">Reference proteome</keyword>
<accession>A0AAV1DFZ6</accession>
<keyword evidence="1" id="KW-0547">Nucleotide-binding</keyword>
<dbReference type="SUPFAM" id="SSF52540">
    <property type="entry name" value="P-loop containing nucleoside triphosphate hydrolases"/>
    <property type="match status" value="1"/>
</dbReference>
<dbReference type="InterPro" id="IPR003960">
    <property type="entry name" value="ATPase_AAA_CS"/>
</dbReference>
<dbReference type="Gene3D" id="6.10.280.40">
    <property type="match status" value="1"/>
</dbReference>
<dbReference type="PANTHER" id="PTHR23070">
    <property type="entry name" value="BCS1 AAA-TYPE ATPASE"/>
    <property type="match status" value="1"/>
</dbReference>
<sequence length="269" mass="30928">MIAAMANLLKYDVYDLELTSVKDNSELRKLLIEIMGKSIIVIEDIDCSLDLSPDWPKGEEKQGKKNKDSVEKIITMKKVEDNSKSSQVTLSVLLNFIDGLWSACGGERLVVFTTNYVEHLDPALIRRGRMDMHIELSYCGFEAFKELVKIYLNIDSHDLFDRVENLLKEIKMTPADVVENLMPKSTEEGTDFCVEKLIKALEQAKQHARLKAEKKERLKSEKEEKKKQKQKQHSTDSDDGEKAQNNVTHSYNFCLEVQFFNDGEIQTQF</sequence>
<evidence type="ECO:0000313" key="6">
    <source>
        <dbReference type="Proteomes" id="UP001161247"/>
    </source>
</evidence>
<evidence type="ECO:0000259" key="4">
    <source>
        <dbReference type="Pfam" id="PF25568"/>
    </source>
</evidence>
<feature type="compositionally biased region" description="Basic and acidic residues" evidence="2">
    <location>
        <begin position="210"/>
        <end position="226"/>
    </location>
</feature>
<keyword evidence="1" id="KW-0067">ATP-binding</keyword>
<protein>
    <submittedName>
        <fullName evidence="5">OLC1v1004991C1</fullName>
    </submittedName>
</protein>
<feature type="compositionally biased region" description="Basic and acidic residues" evidence="2">
    <location>
        <begin position="233"/>
        <end position="242"/>
    </location>
</feature>
<dbReference type="Pfam" id="PF25568">
    <property type="entry name" value="AAA_lid_At3g28540"/>
    <property type="match status" value="1"/>
</dbReference>
<dbReference type="AlphaFoldDB" id="A0AAV1DFZ6"/>
<evidence type="ECO:0000256" key="2">
    <source>
        <dbReference type="SAM" id="MobiDB-lite"/>
    </source>
</evidence>
<dbReference type="EMBL" id="OX459122">
    <property type="protein sequence ID" value="CAI9105954.1"/>
    <property type="molecule type" value="Genomic_DNA"/>
</dbReference>